<dbReference type="PANTHER" id="PTHR39338">
    <property type="entry name" value="BLL5662 PROTEIN-RELATED"/>
    <property type="match status" value="1"/>
</dbReference>
<dbReference type="PANTHER" id="PTHR39338:SF5">
    <property type="entry name" value="BLR6139 PROTEIN"/>
    <property type="match status" value="1"/>
</dbReference>
<dbReference type="InterPro" id="IPR008912">
    <property type="entry name" value="Uncharacterised_CoxE"/>
</dbReference>
<gene>
    <name evidence="1" type="ORF">SSCH_1480001</name>
</gene>
<keyword evidence="2" id="KW-1185">Reference proteome</keyword>
<dbReference type="Proteomes" id="UP000046155">
    <property type="component" value="Unassembled WGS sequence"/>
</dbReference>
<evidence type="ECO:0000313" key="2">
    <source>
        <dbReference type="Proteomes" id="UP000046155"/>
    </source>
</evidence>
<evidence type="ECO:0000313" key="1">
    <source>
        <dbReference type="EMBL" id="CEO88103.1"/>
    </source>
</evidence>
<proteinExistence type="predicted"/>
<protein>
    <submittedName>
        <fullName evidence="1">VWA containing CoxE family protein</fullName>
    </submittedName>
</protein>
<name>A0A0B7MIQ6_9FIRM</name>
<accession>A0A0B7MIQ6</accession>
<dbReference type="AlphaFoldDB" id="A0A0B7MIQ6"/>
<dbReference type="RefSeq" id="WP_052835278.1">
    <property type="nucleotide sequence ID" value="NZ_CDRZ01000055.1"/>
</dbReference>
<dbReference type="EMBL" id="CDRZ01000055">
    <property type="protein sequence ID" value="CEO88103.1"/>
    <property type="molecule type" value="Genomic_DNA"/>
</dbReference>
<dbReference type="Pfam" id="PF05762">
    <property type="entry name" value="VWA_CoxE"/>
    <property type="match status" value="1"/>
</dbReference>
<organism evidence="1 2">
    <name type="scientific">Syntrophaceticus schinkii</name>
    <dbReference type="NCBI Taxonomy" id="499207"/>
    <lineage>
        <taxon>Bacteria</taxon>
        <taxon>Bacillati</taxon>
        <taxon>Bacillota</taxon>
        <taxon>Clostridia</taxon>
        <taxon>Thermoanaerobacterales</taxon>
        <taxon>Thermoanaerobacterales Family III. Incertae Sedis</taxon>
        <taxon>Syntrophaceticus</taxon>
    </lineage>
</organism>
<reference evidence="2" key="1">
    <citation type="submission" date="2015-01" db="EMBL/GenBank/DDBJ databases">
        <authorList>
            <person name="Manzoor Shahid"/>
            <person name="Zubair Saima"/>
        </authorList>
    </citation>
    <scope>NUCLEOTIDE SEQUENCE [LARGE SCALE GENOMIC DNA]</scope>
    <source>
        <strain evidence="2">Sp3</strain>
    </source>
</reference>
<sequence>MSKNNGKEALEEIAAAANIREKEFSKLDQQQILEIRKRIGKLARRLATKYARRYRRAKHGEIDLRRTAREALITGGTPIRLKYKKKVISKPELVLLCDVSGSVALFSDFMLQLVYTIQNRFTYVRSFLFVNTIDEATEYFKNNDIQEALDLAFAKARYAMSPFSDYGRVFRHFAEKISANYFTAVHINHSRGCPQIITIAMNRSIYKRLRSM</sequence>